<proteinExistence type="inferred from homology"/>
<dbReference type="PANTHER" id="PTHR36701">
    <property type="entry name" value="EPOXYQUEUOSINE REDUCTASE QUEH"/>
    <property type="match status" value="1"/>
</dbReference>
<comment type="catalytic activity">
    <reaction evidence="16 17">
        <text>epoxyqueuosine(34) in tRNA + AH2 = queuosine(34) in tRNA + A + H2O</text>
        <dbReference type="Rhea" id="RHEA:32159"/>
        <dbReference type="Rhea" id="RHEA-COMP:18571"/>
        <dbReference type="Rhea" id="RHEA-COMP:18582"/>
        <dbReference type="ChEBI" id="CHEBI:13193"/>
        <dbReference type="ChEBI" id="CHEBI:15377"/>
        <dbReference type="ChEBI" id="CHEBI:17499"/>
        <dbReference type="ChEBI" id="CHEBI:194431"/>
        <dbReference type="ChEBI" id="CHEBI:194443"/>
        <dbReference type="EC" id="1.17.99.6"/>
    </reaction>
</comment>
<comment type="pathway">
    <text evidence="2 17">tRNA modification; tRNA-queuosine biosynthesis.</text>
</comment>
<keyword evidence="8 17" id="KW-0479">Metal-binding</keyword>
<keyword evidence="6 17" id="KW-0004">4Fe-4S</keyword>
<evidence type="ECO:0000256" key="11">
    <source>
        <dbReference type="ARBA" id="ARBA00023004"/>
    </source>
</evidence>
<evidence type="ECO:0000256" key="15">
    <source>
        <dbReference type="ARBA" id="ARBA00031446"/>
    </source>
</evidence>
<evidence type="ECO:0000256" key="12">
    <source>
        <dbReference type="ARBA" id="ARBA00023014"/>
    </source>
</evidence>
<dbReference type="UniPathway" id="UPA00392"/>
<feature type="binding site" evidence="17">
    <location>
        <position position="108"/>
    </location>
    <ligand>
        <name>[4Fe-4S] cluster</name>
        <dbReference type="ChEBI" id="CHEBI:49883"/>
    </ligand>
</feature>
<evidence type="ECO:0000256" key="1">
    <source>
        <dbReference type="ARBA" id="ARBA00002268"/>
    </source>
</evidence>
<evidence type="ECO:0000256" key="4">
    <source>
        <dbReference type="ARBA" id="ARBA00012622"/>
    </source>
</evidence>
<comment type="function">
    <text evidence="1 17">Catalyzes the conversion of epoxyqueuosine (oQ) to queuosine (Q), which is a hypermodified base found in the wobble positions of tRNA(Asp), tRNA(Asn), tRNA(His) and tRNA(Tyr).</text>
</comment>
<sequence>MNNPLSLKNFSREKLEMPNDEKKLLLHSCCAPCAGEIMEAVKASDIKTTVYFYNPNIHPQEEYEIRKDENKRFCEKLGFKFIDADYDKDNWFERIKGLENEPERGKRCTQCFDMRFERSALYAHENGFNVYATTLGISRWKNMEQINNSGKRAAERYANIHYWDFNWRKKGGSSRMIEISKREEFYQQEYCGCVYSLRDTNKWRQQNNKDRIIRGIKFYN</sequence>
<protein>
    <recommendedName>
        <fullName evidence="5 17">Epoxyqueuosine reductase QueH</fullName>
        <ecNumber evidence="4 17">1.17.99.6</ecNumber>
    </recommendedName>
    <alternativeName>
        <fullName evidence="15 17">Queuosine biosynthesis protein QueH</fullName>
    </alternativeName>
</protein>
<dbReference type="GO" id="GO:0046872">
    <property type="term" value="F:metal ion binding"/>
    <property type="evidence" value="ECO:0007669"/>
    <property type="project" value="UniProtKB-KW"/>
</dbReference>
<name>A0A838Y0B6_9GAMM</name>
<evidence type="ECO:0000256" key="2">
    <source>
        <dbReference type="ARBA" id="ARBA00004691"/>
    </source>
</evidence>
<accession>A0A838Y0B6</accession>
<keyword evidence="13 17" id="KW-1015">Disulfide bond</keyword>
<evidence type="ECO:0000256" key="17">
    <source>
        <dbReference type="HAMAP-Rule" id="MF_02089"/>
    </source>
</evidence>
<dbReference type="AlphaFoldDB" id="A0A838Y0B6"/>
<dbReference type="GO" id="GO:0052693">
    <property type="term" value="F:epoxyqueuosine reductase activity"/>
    <property type="evidence" value="ECO:0007669"/>
    <property type="project" value="UniProtKB-UniRule"/>
</dbReference>
<keyword evidence="11 17" id="KW-0408">Iron</keyword>
<organism evidence="18 19">
    <name type="scientific">SAR86 cluster bacterium</name>
    <dbReference type="NCBI Taxonomy" id="2030880"/>
    <lineage>
        <taxon>Bacteria</taxon>
        <taxon>Pseudomonadati</taxon>
        <taxon>Pseudomonadota</taxon>
        <taxon>Gammaproteobacteria</taxon>
        <taxon>SAR86 cluster</taxon>
    </lineage>
</organism>
<feature type="binding site" evidence="17">
    <location>
        <position position="29"/>
    </location>
    <ligand>
        <name>[4Fe-4S] cluster</name>
        <dbReference type="ChEBI" id="CHEBI:49883"/>
    </ligand>
</feature>
<feature type="disulfide bond" description="Redox-active" evidence="17">
    <location>
        <begin position="191"/>
        <end position="193"/>
    </location>
</feature>
<dbReference type="Pfam" id="PF02677">
    <property type="entry name" value="QueH"/>
    <property type="match status" value="1"/>
</dbReference>
<evidence type="ECO:0000256" key="14">
    <source>
        <dbReference type="ARBA" id="ARBA00023284"/>
    </source>
</evidence>
<feature type="binding site" evidence="17">
    <location>
        <position position="30"/>
    </location>
    <ligand>
        <name>[4Fe-4S] cluster</name>
        <dbReference type="ChEBI" id="CHEBI:49883"/>
    </ligand>
</feature>
<reference evidence="18 19" key="1">
    <citation type="submission" date="2020-06" db="EMBL/GenBank/DDBJ databases">
        <title>Dysbiosis in marine aquaculture revealed through microbiome analysis: reverse ecology for environmental sustainability.</title>
        <authorList>
            <person name="Haro-Moreno J.M."/>
            <person name="Coutinho F.H."/>
            <person name="Zaragoza-Solas A."/>
            <person name="Picazo A."/>
            <person name="Almagro-Moreno S."/>
            <person name="Lopez-Perez M."/>
        </authorList>
    </citation>
    <scope>NUCLEOTIDE SEQUENCE [LARGE SCALE GENOMIC DNA]</scope>
    <source>
        <strain evidence="18">MCMED-G41</strain>
    </source>
</reference>
<dbReference type="GO" id="GO:0008616">
    <property type="term" value="P:tRNA queuosine(34) biosynthetic process"/>
    <property type="evidence" value="ECO:0007669"/>
    <property type="project" value="UniProtKB-UniRule"/>
</dbReference>
<feature type="binding site" evidence="17">
    <location>
        <position position="111"/>
    </location>
    <ligand>
        <name>[4Fe-4S] cluster</name>
        <dbReference type="ChEBI" id="CHEBI:49883"/>
    </ligand>
</feature>
<keyword evidence="7 17" id="KW-0819">tRNA processing</keyword>
<comment type="caution">
    <text evidence="18">The sequence shown here is derived from an EMBL/GenBank/DDBJ whole genome shotgun (WGS) entry which is preliminary data.</text>
</comment>
<keyword evidence="9 17" id="KW-0671">Queuosine biosynthesis</keyword>
<keyword evidence="10 17" id="KW-0560">Oxidoreductase</keyword>
<evidence type="ECO:0000256" key="5">
    <source>
        <dbReference type="ARBA" id="ARBA00016895"/>
    </source>
</evidence>
<evidence type="ECO:0000256" key="13">
    <source>
        <dbReference type="ARBA" id="ARBA00023157"/>
    </source>
</evidence>
<keyword evidence="12 17" id="KW-0411">Iron-sulfur</keyword>
<dbReference type="EC" id="1.17.99.6" evidence="4 17"/>
<evidence type="ECO:0000256" key="6">
    <source>
        <dbReference type="ARBA" id="ARBA00022485"/>
    </source>
</evidence>
<evidence type="ECO:0000256" key="8">
    <source>
        <dbReference type="ARBA" id="ARBA00022723"/>
    </source>
</evidence>
<evidence type="ECO:0000256" key="7">
    <source>
        <dbReference type="ARBA" id="ARBA00022694"/>
    </source>
</evidence>
<evidence type="ECO:0000313" key="18">
    <source>
        <dbReference type="EMBL" id="MBA4692265.1"/>
    </source>
</evidence>
<keyword evidence="14 17" id="KW-0676">Redox-active center</keyword>
<gene>
    <name evidence="17" type="primary">queH</name>
    <name evidence="18" type="ORF">H2072_00800</name>
</gene>
<evidence type="ECO:0000256" key="10">
    <source>
        <dbReference type="ARBA" id="ARBA00023002"/>
    </source>
</evidence>
<evidence type="ECO:0000256" key="9">
    <source>
        <dbReference type="ARBA" id="ARBA00022785"/>
    </source>
</evidence>
<comment type="similarity">
    <text evidence="3 17">Belongs to the QueH family.</text>
</comment>
<dbReference type="PANTHER" id="PTHR36701:SF1">
    <property type="entry name" value="EPOXYQUEUOSINE REDUCTASE QUEH"/>
    <property type="match status" value="1"/>
</dbReference>
<dbReference type="Proteomes" id="UP000551848">
    <property type="component" value="Unassembled WGS sequence"/>
</dbReference>
<dbReference type="EMBL" id="JACETL010000004">
    <property type="protein sequence ID" value="MBA4692265.1"/>
    <property type="molecule type" value="Genomic_DNA"/>
</dbReference>
<evidence type="ECO:0000313" key="19">
    <source>
        <dbReference type="Proteomes" id="UP000551848"/>
    </source>
</evidence>
<dbReference type="GO" id="GO:0051539">
    <property type="term" value="F:4 iron, 4 sulfur cluster binding"/>
    <property type="evidence" value="ECO:0007669"/>
    <property type="project" value="UniProtKB-UniRule"/>
</dbReference>
<dbReference type="InterPro" id="IPR003828">
    <property type="entry name" value="QueH"/>
</dbReference>
<dbReference type="HAMAP" id="MF_02089">
    <property type="entry name" value="QueH"/>
    <property type="match status" value="1"/>
</dbReference>
<evidence type="ECO:0000256" key="3">
    <source>
        <dbReference type="ARBA" id="ARBA00008207"/>
    </source>
</evidence>
<evidence type="ECO:0000256" key="16">
    <source>
        <dbReference type="ARBA" id="ARBA00047415"/>
    </source>
</evidence>